<dbReference type="EMBL" id="NHYD01003068">
    <property type="protein sequence ID" value="PPQ82973.1"/>
    <property type="molecule type" value="Genomic_DNA"/>
</dbReference>
<reference evidence="1 2" key="1">
    <citation type="journal article" date="2018" name="Evol. Lett.">
        <title>Horizontal gene cluster transfer increased hallucinogenic mushroom diversity.</title>
        <authorList>
            <person name="Reynolds H.T."/>
            <person name="Vijayakumar V."/>
            <person name="Gluck-Thaler E."/>
            <person name="Korotkin H.B."/>
            <person name="Matheny P.B."/>
            <person name="Slot J.C."/>
        </authorList>
    </citation>
    <scope>NUCLEOTIDE SEQUENCE [LARGE SCALE GENOMIC DNA]</scope>
    <source>
        <strain evidence="1 2">2631</strain>
    </source>
</reference>
<sequence>MATVVIGFKCYPHALLSLFIYDSCPSFSLPTLLSPSQYPLQTYIPYLLMLALVPALSPASSAVKVAPIPSGPSSSSTKSTNYSRETRCLNVISSTRHAWGIAT</sequence>
<accession>A0A409WWS5</accession>
<evidence type="ECO:0000313" key="2">
    <source>
        <dbReference type="Proteomes" id="UP000283269"/>
    </source>
</evidence>
<protein>
    <submittedName>
        <fullName evidence="1">Uncharacterized protein</fullName>
    </submittedName>
</protein>
<keyword evidence="2" id="KW-1185">Reference proteome</keyword>
<gene>
    <name evidence="1" type="ORF">CVT25_005342</name>
</gene>
<comment type="caution">
    <text evidence="1">The sequence shown here is derived from an EMBL/GenBank/DDBJ whole genome shotgun (WGS) entry which is preliminary data.</text>
</comment>
<dbReference type="Proteomes" id="UP000283269">
    <property type="component" value="Unassembled WGS sequence"/>
</dbReference>
<name>A0A409WWS5_PSICY</name>
<proteinExistence type="predicted"/>
<dbReference type="AlphaFoldDB" id="A0A409WWS5"/>
<dbReference type="InParanoid" id="A0A409WWS5"/>
<organism evidence="1 2">
    <name type="scientific">Psilocybe cyanescens</name>
    <dbReference type="NCBI Taxonomy" id="93625"/>
    <lineage>
        <taxon>Eukaryota</taxon>
        <taxon>Fungi</taxon>
        <taxon>Dikarya</taxon>
        <taxon>Basidiomycota</taxon>
        <taxon>Agaricomycotina</taxon>
        <taxon>Agaricomycetes</taxon>
        <taxon>Agaricomycetidae</taxon>
        <taxon>Agaricales</taxon>
        <taxon>Agaricineae</taxon>
        <taxon>Strophariaceae</taxon>
        <taxon>Psilocybe</taxon>
    </lineage>
</organism>
<evidence type="ECO:0000313" key="1">
    <source>
        <dbReference type="EMBL" id="PPQ82973.1"/>
    </source>
</evidence>